<comment type="caution">
    <text evidence="3">The sequence shown here is derived from an EMBL/GenBank/DDBJ whole genome shotgun (WGS) entry which is preliminary data.</text>
</comment>
<name>A0A841JMF9_9SPHI</name>
<dbReference type="AlphaFoldDB" id="A0A841JMF9"/>
<dbReference type="SUPFAM" id="SSF51735">
    <property type="entry name" value="NAD(P)-binding Rossmann-fold domains"/>
    <property type="match status" value="1"/>
</dbReference>
<dbReference type="Gene3D" id="3.40.50.720">
    <property type="entry name" value="NAD(P)-binding Rossmann-like Domain"/>
    <property type="match status" value="1"/>
</dbReference>
<dbReference type="InterPro" id="IPR001509">
    <property type="entry name" value="Epimerase_deHydtase"/>
</dbReference>
<evidence type="ECO:0000313" key="3">
    <source>
        <dbReference type="EMBL" id="MBB6130776.1"/>
    </source>
</evidence>
<evidence type="ECO:0000313" key="4">
    <source>
        <dbReference type="Proteomes" id="UP000548326"/>
    </source>
</evidence>
<dbReference type="InterPro" id="IPR036291">
    <property type="entry name" value="NAD(P)-bd_dom_sf"/>
</dbReference>
<dbReference type="RefSeq" id="WP_183589464.1">
    <property type="nucleotide sequence ID" value="NZ_JACHCA010000017.1"/>
</dbReference>
<comment type="similarity">
    <text evidence="1">Belongs to the NAD(P)-dependent epimerase/dehydratase family.</text>
</comment>
<gene>
    <name evidence="3" type="ORF">HDF22_004921</name>
</gene>
<reference evidence="3 4" key="1">
    <citation type="submission" date="2020-08" db="EMBL/GenBank/DDBJ databases">
        <title>Genomic Encyclopedia of Type Strains, Phase IV (KMG-V): Genome sequencing to study the core and pangenomes of soil and plant-associated prokaryotes.</title>
        <authorList>
            <person name="Whitman W."/>
        </authorList>
    </citation>
    <scope>NUCLEOTIDE SEQUENCE [LARGE SCALE GENOMIC DNA]</scope>
    <source>
        <strain evidence="3 4">MP601</strain>
    </source>
</reference>
<dbReference type="Pfam" id="PF01370">
    <property type="entry name" value="Epimerase"/>
    <property type="match status" value="1"/>
</dbReference>
<dbReference type="PANTHER" id="PTHR43000">
    <property type="entry name" value="DTDP-D-GLUCOSE 4,6-DEHYDRATASE-RELATED"/>
    <property type="match status" value="1"/>
</dbReference>
<dbReference type="EMBL" id="JACHCA010000017">
    <property type="protein sequence ID" value="MBB6130776.1"/>
    <property type="molecule type" value="Genomic_DNA"/>
</dbReference>
<accession>A0A841JMF9</accession>
<organism evidence="3 4">
    <name type="scientific">Mucilaginibacter lappiensis</name>
    <dbReference type="NCBI Taxonomy" id="354630"/>
    <lineage>
        <taxon>Bacteria</taxon>
        <taxon>Pseudomonadati</taxon>
        <taxon>Bacteroidota</taxon>
        <taxon>Sphingobacteriia</taxon>
        <taxon>Sphingobacteriales</taxon>
        <taxon>Sphingobacteriaceae</taxon>
        <taxon>Mucilaginibacter</taxon>
    </lineage>
</organism>
<dbReference type="Proteomes" id="UP000548326">
    <property type="component" value="Unassembled WGS sequence"/>
</dbReference>
<evidence type="ECO:0000256" key="1">
    <source>
        <dbReference type="ARBA" id="ARBA00007637"/>
    </source>
</evidence>
<evidence type="ECO:0000259" key="2">
    <source>
        <dbReference type="Pfam" id="PF01370"/>
    </source>
</evidence>
<proteinExistence type="inferred from homology"/>
<sequence length="328" mass="37104">MKIAIVGGSGFVGTRLIDTLFNTQGFQMLNIDKQASAYYPNITEIANVLDKEALQLLLQEIDIVVLLAAEHRDDVTPVSLYYDINVKGMQNVLEAMEANKVKRIIFTSTVAVYGLNKNNPNEGSPTDPFNHYGKSKWEAEQLMQKWYKTHEDWNINIIRPTVIFGEGNRGNVYNLLKQIASGKFMIIGKGDNKKSMSYIGNAVAFIQFLILHKDSGYNVYNYVDKPDFTTNDLVFYTGKVLKKEIPTPHIPYWLGILGGYGFDVLGWLRRKKFSISSVRVKKFCAVTQFDSAKAMDSGFKSPFTIEEGLKHTLESEFGEQFFLKSGIQ</sequence>
<feature type="domain" description="NAD-dependent epimerase/dehydratase" evidence="2">
    <location>
        <begin position="3"/>
        <end position="221"/>
    </location>
</feature>
<protein>
    <submittedName>
        <fullName evidence="3">Nucleoside-diphosphate-sugar epimerase</fullName>
    </submittedName>
</protein>